<dbReference type="SMART" id="SM00671">
    <property type="entry name" value="SEL1"/>
    <property type="match status" value="2"/>
</dbReference>
<dbReference type="Proteomes" id="UP001550739">
    <property type="component" value="Unassembled WGS sequence"/>
</dbReference>
<dbReference type="RefSeq" id="WP_361705831.1">
    <property type="nucleotide sequence ID" value="NZ_JBEZVE010000016.1"/>
</dbReference>
<proteinExistence type="predicted"/>
<evidence type="ECO:0000313" key="1">
    <source>
        <dbReference type="EMBL" id="MEU3784460.1"/>
    </source>
</evidence>
<dbReference type="InterPro" id="IPR011990">
    <property type="entry name" value="TPR-like_helical_dom_sf"/>
</dbReference>
<accession>A0ABV2ZPP5</accession>
<protein>
    <submittedName>
        <fullName evidence="1">Tetratricopeptide repeat protein</fullName>
    </submittedName>
</protein>
<dbReference type="Gene3D" id="1.25.40.10">
    <property type="entry name" value="Tetratricopeptide repeat domain"/>
    <property type="match status" value="1"/>
</dbReference>
<keyword evidence="2" id="KW-1185">Reference proteome</keyword>
<gene>
    <name evidence="1" type="ORF">AB0E89_28585</name>
</gene>
<organism evidence="1 2">
    <name type="scientific">Streptomyces sp. 900129855</name>
    <dbReference type="NCBI Taxonomy" id="3155129"/>
    <lineage>
        <taxon>Bacteria</taxon>
        <taxon>Bacillati</taxon>
        <taxon>Actinomycetota</taxon>
        <taxon>Actinomycetes</taxon>
        <taxon>Kitasatosporales</taxon>
        <taxon>Streptomycetaceae</taxon>
        <taxon>Streptomyces</taxon>
    </lineage>
</organism>
<sequence length="792" mass="85579">MGREDELDELASKGAEVLEAGLRSEQRETVRWAFRKWLADHTPTSLDRILAPLPPDKSRHFKVGYFRGYFREALSGTGGQEAAADLRALMADLPELQQPTESESAAETAHGFFPGGTVPGFPPGDTVPGIPPGDIVGFYGGDYRGPVVGVLNQTTYASPPGVFIVPDPGNWPAVQDADPVTLGVRPTERYYGEPGLPPYVPRDLDERLRGWSAQYRLLVITGGPLTGKSRTAWAAVVGDLDPRARVYAPAHGTDLRGLPALLRGRQGTYVLWLDELEHHLGEHGLTLGLLAELKALGVPVVGTMSDDAYETRRFAPGPASQVLSLARSERVSSTWTPQELSRLRAAFDARLDEAERWRGATGVTQYLAIGAELRELWHRSGLSNSRHPYGNLLIRAATDLARCGVTGDIPRRLLHEACQCYTARQPAGRLERQSFQEALDWARELRHDVTGLLVPGASRRVGDSDETWRPYGSLVVDAERASSGTGIPTAVWRCALAGTAYDAEVHRNVRTTAHAVFAVRAEDGDAEAMHMLGLLAEDDEDEATALEWFRKAVDAGKKELSGRLGELLLARGEAEQALPYLRAAAEGKPGGQEMRLVGEAHLALAEQALREAVSGGDMAAAHRLGDLLLGRGKLSQASYYYMEAEGQGYAPVARSAAVYFLLRHESEIAEVLLTRAAAEGDKEAARLLNDAQEPSGSLTDAAEYFASGHPLDAAHLGAVTEKAGLPEQARGHYEQGCANGDPYAAYRLASLLDKQGDPAEAVLWYGKAADMGHPGARKALAERVEDPATVEE</sequence>
<dbReference type="SUPFAM" id="SSF81901">
    <property type="entry name" value="HCP-like"/>
    <property type="match status" value="2"/>
</dbReference>
<evidence type="ECO:0000313" key="2">
    <source>
        <dbReference type="Proteomes" id="UP001550739"/>
    </source>
</evidence>
<name>A0ABV2ZPP5_9ACTN</name>
<comment type="caution">
    <text evidence="1">The sequence shown here is derived from an EMBL/GenBank/DDBJ whole genome shotgun (WGS) entry which is preliminary data.</text>
</comment>
<dbReference type="EMBL" id="JBEZVE010000016">
    <property type="protein sequence ID" value="MEU3784460.1"/>
    <property type="molecule type" value="Genomic_DNA"/>
</dbReference>
<dbReference type="InterPro" id="IPR006597">
    <property type="entry name" value="Sel1-like"/>
</dbReference>
<reference evidence="1 2" key="1">
    <citation type="submission" date="2024-06" db="EMBL/GenBank/DDBJ databases">
        <title>The Natural Products Discovery Center: Release of the First 8490 Sequenced Strains for Exploring Actinobacteria Biosynthetic Diversity.</title>
        <authorList>
            <person name="Kalkreuter E."/>
            <person name="Kautsar S.A."/>
            <person name="Yang D."/>
            <person name="Bader C.D."/>
            <person name="Teijaro C.N."/>
            <person name="Fluegel L."/>
            <person name="Davis C.M."/>
            <person name="Simpson J.R."/>
            <person name="Lauterbach L."/>
            <person name="Steele A.D."/>
            <person name="Gui C."/>
            <person name="Meng S."/>
            <person name="Li G."/>
            <person name="Viehrig K."/>
            <person name="Ye F."/>
            <person name="Su P."/>
            <person name="Kiefer A.F."/>
            <person name="Nichols A."/>
            <person name="Cepeda A.J."/>
            <person name="Yan W."/>
            <person name="Fan B."/>
            <person name="Jiang Y."/>
            <person name="Adhikari A."/>
            <person name="Zheng C.-J."/>
            <person name="Schuster L."/>
            <person name="Cowan T.M."/>
            <person name="Smanski M.J."/>
            <person name="Chevrette M.G."/>
            <person name="De Carvalho L.P.S."/>
            <person name="Shen B."/>
        </authorList>
    </citation>
    <scope>NUCLEOTIDE SEQUENCE [LARGE SCALE GENOMIC DNA]</scope>
    <source>
        <strain evidence="1 2">NPDC033843</strain>
    </source>
</reference>